<keyword evidence="4" id="KW-0521">NADP</keyword>
<evidence type="ECO:0000256" key="9">
    <source>
        <dbReference type="SAM" id="MobiDB-lite"/>
    </source>
</evidence>
<evidence type="ECO:0000259" key="11">
    <source>
        <dbReference type="PROSITE" id="PS52004"/>
    </source>
</evidence>
<dbReference type="Gene3D" id="3.90.180.10">
    <property type="entry name" value="Medium-chain alcohol dehydrogenases, catalytic domain"/>
    <property type="match status" value="1"/>
</dbReference>
<dbReference type="InterPro" id="IPR020806">
    <property type="entry name" value="PKS_PP-bd"/>
</dbReference>
<feature type="region of interest" description="Disordered" evidence="9">
    <location>
        <begin position="804"/>
        <end position="837"/>
    </location>
</feature>
<feature type="domain" description="Ketosynthase family 3 (KS3)" evidence="11">
    <location>
        <begin position="30"/>
        <end position="458"/>
    </location>
</feature>
<dbReference type="SUPFAM" id="SSF53335">
    <property type="entry name" value="S-adenosyl-L-methionine-dependent methyltransferases"/>
    <property type="match status" value="1"/>
</dbReference>
<dbReference type="PROSITE" id="PS00606">
    <property type="entry name" value="KS3_1"/>
    <property type="match status" value="1"/>
</dbReference>
<dbReference type="PANTHER" id="PTHR43775">
    <property type="entry name" value="FATTY ACID SYNTHASE"/>
    <property type="match status" value="1"/>
</dbReference>
<dbReference type="Gene3D" id="3.10.129.110">
    <property type="entry name" value="Polyketide synthase dehydratase"/>
    <property type="match status" value="1"/>
</dbReference>
<reference evidence="13 14" key="1">
    <citation type="submission" date="2023-04" db="EMBL/GenBank/DDBJ databases">
        <title>Colletotrichum tabacum stain YC1 causing leaf anthracnose on Nicotiana tabacum(L.) cv.</title>
        <authorList>
            <person name="Ji Z."/>
            <person name="Wang M."/>
            <person name="Zhang J."/>
            <person name="Wang N."/>
            <person name="Zhou Z."/>
        </authorList>
    </citation>
    <scope>NUCLEOTIDE SEQUENCE [LARGE SCALE GENOMIC DNA]</scope>
    <source>
        <strain evidence="13 14">YC1</strain>
    </source>
</reference>
<dbReference type="Gene3D" id="1.10.1200.10">
    <property type="entry name" value="ACP-like"/>
    <property type="match status" value="1"/>
</dbReference>
<evidence type="ECO:0000256" key="6">
    <source>
        <dbReference type="ARBA" id="ARBA00023268"/>
    </source>
</evidence>
<dbReference type="InterPro" id="IPR057326">
    <property type="entry name" value="KR_dom"/>
</dbReference>
<dbReference type="Gene3D" id="3.40.50.150">
    <property type="entry name" value="Vaccinia Virus protein VP39"/>
    <property type="match status" value="1"/>
</dbReference>
<dbReference type="InterPro" id="IPR016039">
    <property type="entry name" value="Thiolase-like"/>
</dbReference>
<dbReference type="InterPro" id="IPR029063">
    <property type="entry name" value="SAM-dependent_MTases_sf"/>
</dbReference>
<dbReference type="SMART" id="SM00823">
    <property type="entry name" value="PKS_PP"/>
    <property type="match status" value="1"/>
</dbReference>
<dbReference type="InterPro" id="IPR014043">
    <property type="entry name" value="Acyl_transferase_dom"/>
</dbReference>
<feature type="compositionally biased region" description="Low complexity" evidence="9">
    <location>
        <begin position="929"/>
        <end position="948"/>
    </location>
</feature>
<dbReference type="InterPro" id="IPR036736">
    <property type="entry name" value="ACP-like_sf"/>
</dbReference>
<dbReference type="Gene3D" id="3.40.47.10">
    <property type="match status" value="1"/>
</dbReference>
<keyword evidence="1" id="KW-0596">Phosphopantetheine</keyword>
<dbReference type="Pfam" id="PF22621">
    <property type="entry name" value="CurL-like_PKS_C"/>
    <property type="match status" value="1"/>
</dbReference>
<dbReference type="InterPro" id="IPR020841">
    <property type="entry name" value="PKS_Beta-ketoAc_synthase_dom"/>
</dbReference>
<dbReference type="InterPro" id="IPR006162">
    <property type="entry name" value="Ppantetheine_attach_site"/>
</dbReference>
<dbReference type="Pfam" id="PF23297">
    <property type="entry name" value="ACP_SdgA_C"/>
    <property type="match status" value="1"/>
</dbReference>
<feature type="region of interest" description="Disordered" evidence="9">
    <location>
        <begin position="2355"/>
        <end position="2385"/>
    </location>
</feature>
<feature type="domain" description="PKS/mFAS DH" evidence="12">
    <location>
        <begin position="1032"/>
        <end position="1376"/>
    </location>
</feature>
<dbReference type="InterPro" id="IPR016035">
    <property type="entry name" value="Acyl_Trfase/lysoPLipase"/>
</dbReference>
<dbReference type="GO" id="GO:0004315">
    <property type="term" value="F:3-oxoacyl-[acyl-carrier-protein] synthase activity"/>
    <property type="evidence" value="ECO:0007669"/>
    <property type="project" value="InterPro"/>
</dbReference>
<accession>A0AAV9TLZ6</accession>
<dbReference type="PROSITE" id="PS52019">
    <property type="entry name" value="PKS_MFAS_DH"/>
    <property type="match status" value="1"/>
</dbReference>
<name>A0AAV9TLZ6_9PEZI</name>
<dbReference type="InterPro" id="IPR036291">
    <property type="entry name" value="NAD(P)-bd_dom_sf"/>
</dbReference>
<dbReference type="Pfam" id="PF00109">
    <property type="entry name" value="ketoacyl-synt"/>
    <property type="match status" value="1"/>
</dbReference>
<feature type="compositionally biased region" description="Pro residues" evidence="9">
    <location>
        <begin position="810"/>
        <end position="820"/>
    </location>
</feature>
<evidence type="ECO:0000256" key="1">
    <source>
        <dbReference type="ARBA" id="ARBA00022450"/>
    </source>
</evidence>
<feature type="region of interest" description="Disordered" evidence="9">
    <location>
        <begin position="1762"/>
        <end position="1847"/>
    </location>
</feature>
<dbReference type="GO" id="GO:0016491">
    <property type="term" value="F:oxidoreductase activity"/>
    <property type="evidence" value="ECO:0007669"/>
    <property type="project" value="UniProtKB-KW"/>
</dbReference>
<organism evidence="13 14">
    <name type="scientific">Colletotrichum tabaci</name>
    <dbReference type="NCBI Taxonomy" id="1209068"/>
    <lineage>
        <taxon>Eukaryota</taxon>
        <taxon>Fungi</taxon>
        <taxon>Dikarya</taxon>
        <taxon>Ascomycota</taxon>
        <taxon>Pezizomycotina</taxon>
        <taxon>Sordariomycetes</taxon>
        <taxon>Hypocreomycetidae</taxon>
        <taxon>Glomerellales</taxon>
        <taxon>Glomerellaceae</taxon>
        <taxon>Colletotrichum</taxon>
        <taxon>Colletotrichum destructivum species complex</taxon>
    </lineage>
</organism>
<evidence type="ECO:0000313" key="13">
    <source>
        <dbReference type="EMBL" id="KAK6224491.1"/>
    </source>
</evidence>
<evidence type="ECO:0000256" key="5">
    <source>
        <dbReference type="ARBA" id="ARBA00023002"/>
    </source>
</evidence>
<dbReference type="InterPro" id="IPR013968">
    <property type="entry name" value="PKS_KR"/>
</dbReference>
<feature type="active site" description="Proton donor; for dehydratase activity" evidence="8">
    <location>
        <position position="1278"/>
    </location>
</feature>
<dbReference type="PROSITE" id="PS50075">
    <property type="entry name" value="CARRIER"/>
    <property type="match status" value="1"/>
</dbReference>
<dbReference type="SMART" id="SM00826">
    <property type="entry name" value="PKS_DH"/>
    <property type="match status" value="1"/>
</dbReference>
<dbReference type="InterPro" id="IPR009081">
    <property type="entry name" value="PP-bd_ACP"/>
</dbReference>
<dbReference type="Gene3D" id="3.40.50.720">
    <property type="entry name" value="NAD(P)-binding Rossmann-like Domain"/>
    <property type="match status" value="1"/>
</dbReference>
<dbReference type="CDD" id="cd02440">
    <property type="entry name" value="AdoMet_MTases"/>
    <property type="match status" value="1"/>
</dbReference>
<dbReference type="EMBL" id="JASAOK010000012">
    <property type="protein sequence ID" value="KAK6224491.1"/>
    <property type="molecule type" value="Genomic_DNA"/>
</dbReference>
<comment type="caution">
    <text evidence="13">The sequence shown here is derived from an EMBL/GenBank/DDBJ whole genome shotgun (WGS) entry which is preliminary data.</text>
</comment>
<dbReference type="Pfam" id="PF21089">
    <property type="entry name" value="PKS_DH_N"/>
    <property type="match status" value="1"/>
</dbReference>
<evidence type="ECO:0000256" key="7">
    <source>
        <dbReference type="ARBA" id="ARBA00023315"/>
    </source>
</evidence>
<keyword evidence="3" id="KW-0808">Transferase</keyword>
<dbReference type="InterPro" id="IPR013217">
    <property type="entry name" value="Methyltransf_12"/>
</dbReference>
<dbReference type="SMART" id="SM00827">
    <property type="entry name" value="PKS_AT"/>
    <property type="match status" value="1"/>
</dbReference>
<dbReference type="SMART" id="SM00829">
    <property type="entry name" value="PKS_ER"/>
    <property type="match status" value="1"/>
</dbReference>
<evidence type="ECO:0000256" key="4">
    <source>
        <dbReference type="ARBA" id="ARBA00022857"/>
    </source>
</evidence>
<dbReference type="Pfam" id="PF00698">
    <property type="entry name" value="Acyl_transf_1"/>
    <property type="match status" value="1"/>
</dbReference>
<dbReference type="PROSITE" id="PS00012">
    <property type="entry name" value="PHOSPHOPANTETHEINE"/>
    <property type="match status" value="1"/>
</dbReference>
<dbReference type="SUPFAM" id="SSF53901">
    <property type="entry name" value="Thiolase-like"/>
    <property type="match status" value="1"/>
</dbReference>
<evidence type="ECO:0000259" key="12">
    <source>
        <dbReference type="PROSITE" id="PS52019"/>
    </source>
</evidence>
<evidence type="ECO:0000313" key="14">
    <source>
        <dbReference type="Proteomes" id="UP001327957"/>
    </source>
</evidence>
<feature type="compositionally biased region" description="Basic and acidic residues" evidence="9">
    <location>
        <begin position="1817"/>
        <end position="1831"/>
    </location>
</feature>
<feature type="region of interest" description="Disordered" evidence="9">
    <location>
        <begin position="918"/>
        <end position="949"/>
    </location>
</feature>
<dbReference type="InterPro" id="IPR013154">
    <property type="entry name" value="ADH-like_N"/>
</dbReference>
<evidence type="ECO:0000256" key="8">
    <source>
        <dbReference type="PROSITE-ProRule" id="PRU01363"/>
    </source>
</evidence>
<feature type="compositionally biased region" description="Acidic residues" evidence="9">
    <location>
        <begin position="1807"/>
        <end position="1816"/>
    </location>
</feature>
<dbReference type="GO" id="GO:0004312">
    <property type="term" value="F:fatty acid synthase activity"/>
    <property type="evidence" value="ECO:0007669"/>
    <property type="project" value="TreeGrafter"/>
</dbReference>
<dbReference type="Proteomes" id="UP001327957">
    <property type="component" value="Unassembled WGS sequence"/>
</dbReference>
<evidence type="ECO:0000256" key="3">
    <source>
        <dbReference type="ARBA" id="ARBA00022679"/>
    </source>
</evidence>
<dbReference type="InterPro" id="IPR001227">
    <property type="entry name" value="Ac_transferase_dom_sf"/>
</dbReference>
<dbReference type="PROSITE" id="PS52004">
    <property type="entry name" value="KS3_2"/>
    <property type="match status" value="1"/>
</dbReference>
<dbReference type="Pfam" id="PF13602">
    <property type="entry name" value="ADH_zinc_N_2"/>
    <property type="match status" value="1"/>
</dbReference>
<dbReference type="InterPro" id="IPR049900">
    <property type="entry name" value="PKS_mFAS_DH"/>
</dbReference>
<feature type="region of interest" description="C-terminal hotdog fold" evidence="8">
    <location>
        <begin position="1203"/>
        <end position="1376"/>
    </location>
</feature>
<feature type="domain" description="Carrier" evidence="10">
    <location>
        <begin position="2682"/>
        <end position="2759"/>
    </location>
</feature>
<keyword evidence="2" id="KW-0597">Phosphoprotein</keyword>
<dbReference type="InterPro" id="IPR050091">
    <property type="entry name" value="PKS_NRPS_Biosynth_Enz"/>
</dbReference>
<evidence type="ECO:0000256" key="2">
    <source>
        <dbReference type="ARBA" id="ARBA00022553"/>
    </source>
</evidence>
<feature type="region of interest" description="Disordered" evidence="9">
    <location>
        <begin position="1"/>
        <end position="27"/>
    </location>
</feature>
<evidence type="ECO:0000259" key="10">
    <source>
        <dbReference type="PROSITE" id="PS50075"/>
    </source>
</evidence>
<dbReference type="GO" id="GO:0006633">
    <property type="term" value="P:fatty acid biosynthetic process"/>
    <property type="evidence" value="ECO:0007669"/>
    <property type="project" value="InterPro"/>
</dbReference>
<dbReference type="GO" id="GO:0031177">
    <property type="term" value="F:phosphopantetheine binding"/>
    <property type="evidence" value="ECO:0007669"/>
    <property type="project" value="InterPro"/>
</dbReference>
<keyword evidence="14" id="KW-1185">Reference proteome</keyword>
<dbReference type="InterPro" id="IPR014030">
    <property type="entry name" value="Ketoacyl_synth_N"/>
</dbReference>
<dbReference type="CDD" id="cd05195">
    <property type="entry name" value="enoyl_red"/>
    <property type="match status" value="1"/>
</dbReference>
<proteinExistence type="predicted"/>
<dbReference type="InterPro" id="IPR049551">
    <property type="entry name" value="PKS_DH_C"/>
</dbReference>
<feature type="active site" description="Proton acceptor; for dehydratase activity" evidence="8">
    <location>
        <position position="1064"/>
    </location>
</feature>
<dbReference type="GO" id="GO:1901336">
    <property type="term" value="P:lactone biosynthetic process"/>
    <property type="evidence" value="ECO:0007669"/>
    <property type="project" value="UniProtKB-ARBA"/>
</dbReference>
<keyword evidence="5" id="KW-0560">Oxidoreductase</keyword>
<dbReference type="SUPFAM" id="SSF55048">
    <property type="entry name" value="Probable ACP-binding domain of malonyl-CoA ACP transacylase"/>
    <property type="match status" value="1"/>
</dbReference>
<dbReference type="InterPro" id="IPR020843">
    <property type="entry name" value="ER"/>
</dbReference>
<dbReference type="FunFam" id="3.40.50.720:FF:000209">
    <property type="entry name" value="Polyketide synthase Pks12"/>
    <property type="match status" value="1"/>
</dbReference>
<dbReference type="InterPro" id="IPR020807">
    <property type="entry name" value="PKS_DH"/>
</dbReference>
<dbReference type="InterPro" id="IPR011032">
    <property type="entry name" value="GroES-like_sf"/>
</dbReference>
<dbReference type="Pfam" id="PF08659">
    <property type="entry name" value="KR"/>
    <property type="match status" value="1"/>
</dbReference>
<dbReference type="SUPFAM" id="SSF52151">
    <property type="entry name" value="FabD/lysophospholipase-like"/>
    <property type="match status" value="1"/>
</dbReference>
<dbReference type="SMART" id="SM00822">
    <property type="entry name" value="PKS_KR"/>
    <property type="match status" value="1"/>
</dbReference>
<gene>
    <name evidence="13" type="ORF">QIS74_02818</name>
</gene>
<dbReference type="Pfam" id="PF02801">
    <property type="entry name" value="Ketoacyl-synt_C"/>
    <property type="match status" value="1"/>
</dbReference>
<dbReference type="InterPro" id="IPR014031">
    <property type="entry name" value="Ketoacyl_synth_C"/>
</dbReference>
<feature type="compositionally biased region" description="Low complexity" evidence="9">
    <location>
        <begin position="2364"/>
        <end position="2385"/>
    </location>
</feature>
<dbReference type="Pfam" id="PF14765">
    <property type="entry name" value="PS-DH"/>
    <property type="match status" value="1"/>
</dbReference>
<dbReference type="SMART" id="SM00825">
    <property type="entry name" value="PKS_KS"/>
    <property type="match status" value="1"/>
</dbReference>
<dbReference type="GO" id="GO:0044550">
    <property type="term" value="P:secondary metabolite biosynthetic process"/>
    <property type="evidence" value="ECO:0007669"/>
    <property type="project" value="UniProtKB-ARBA"/>
</dbReference>
<dbReference type="SUPFAM" id="SSF51735">
    <property type="entry name" value="NAD(P)-binding Rossmann-fold domains"/>
    <property type="match status" value="2"/>
</dbReference>
<keyword evidence="7" id="KW-0012">Acyltransferase</keyword>
<dbReference type="CDD" id="cd00833">
    <property type="entry name" value="PKS"/>
    <property type="match status" value="1"/>
</dbReference>
<feature type="region of interest" description="Disordered" evidence="9">
    <location>
        <begin position="460"/>
        <end position="482"/>
    </location>
</feature>
<dbReference type="InterPro" id="IPR016036">
    <property type="entry name" value="Malonyl_transacylase_ACP-bd"/>
</dbReference>
<dbReference type="InterPro" id="IPR018201">
    <property type="entry name" value="Ketoacyl_synth_AS"/>
</dbReference>
<feature type="compositionally biased region" description="Polar residues" evidence="9">
    <location>
        <begin position="1"/>
        <end position="10"/>
    </location>
</feature>
<dbReference type="Pfam" id="PF08242">
    <property type="entry name" value="Methyltransf_12"/>
    <property type="match status" value="1"/>
</dbReference>
<sequence length="2764" mass="295474">MTRSHSSNKIPNPPIINHDGGGGQQQEAAHSPLAIVGYAYRAPVVGRSGLWDLLAEARCASSRVPSSRFNHDAYYCPEHEKPGYIHARGGHFMPQDIHAFDAGFFNVRRDEAKAMDPQQRITAECAFEALESAGWTLRDVAGRNVAVFAAHQGSTYAGHAAEDLLTTSAYSASGTAGCMLANRISYLFDLRGPSAAVDTACASSSYAFHLACQSVRLGECEAALVSAANLLNGPELWSMLDTVGVLSPEGKCFSYDHRASGFGRGEGSACLVVKPLAAALADGDTVRAVVRNTAASHSGRIAGGITMPSQEAQEALARRVHGEVGLDPKDTGFVEGHGTGTAVGDPIDAAAIASVYASPRSTSDPVYLGSVKSNIGHLEGASGLLSLIKATMMLERGVMLPNANFEKLNPAILEASGADRLRVLKEAMPWPESSPSPRRVCVTNYGLGGANSAILLEQAPESRNDRPNNNQVNDGGLGQPEETPRVFALSAGSRSSLGAYAASLVRYLASDEARNVPGLMRDISFTLGQRRTHFTQSRRAVVARSRAELRERLLEIAADVSAKRGGPSLKGDVLVPGLVFTGQGAQHAGMATGLRRFQPFAASMEQASRCLAKLGAPWSIEEELARSGDDSRIDDAELSQPACTIVQLGLVRLLRAWGVAPAAVVGHSSGEIAAAFAAGLVSFDTAVALAYYRGRVVVALQAAAREADAALLRGGMVAIGVGEEEAERLMAETLGPDDNRGRVTVAAVNSPSSVTLSGDQDALQAVEERAEKQGLNPRRLKVDVAYHSHHMQTVAESYRALIEPHCRSPSPGPGPGPGPGPNVGHGPGKAAGPAAADASSHPRAVFVSSVTGQVESHLDASYWVRNLVQPVRFSDALKRLLSLRHGELGKHTNLLVEVGPHPALRGPIRQTIDALLRSNSPQANGGGAPAETPAATATPAAPAASTTAQVPHLASLQRGTPPVAALLDLASRLFEAGGVVDDSLKWEHINQTTRHNAKLVTDLPAYAWNHETTYLQRPRIAAQKLFGGTPYNALLGGRTAHCEGDEHSFRNVFTMDDLPWLRDHVVGGDVLFPFTGFLALALEAVRTVTTTTLAAGSGSNITPESMTVRELTVRRSLKIIEDQRVDVTTKLRPLDPGNDASSAARSSAPGWSFDILSWSEENGWTSHCRGCIAVEHEPLSPRSFVVSEAEEALDRLMMMKENRGPGPTRLDPAKEYRTAAGSGTAYGPEFATMTELWEGPDHDVTTHVTVLRAGALTPPSTSPSLSLSPVTVDPPTLDSFFHGIHILHERADGVRGVYVPTNVSRLRVSNRIRAEAGQAFTVVSRVLDHSRQNGRMDFSIVVFQGSLLAGDPGHARIPVLEIDRATVKRVRQPTAESIVASMPASYVERLVPHVGLVDGGALAKMLSADFSLEHDQLEKRRLGNQVACGYMALALPQTADDDLTNLPSHLIKMRSAVRKFASTWPGLSHSLAQGSTDTTTTVAAAATTTTTTTDGAPLSLASLRPLADAIGPAGTLLRIIGEQLVPIMRNEVQSLELMMQDGLLWRHYQDEAAFRRGNQAMARFARALAATTPRLRILEVGGGTAGTTEPVLDALSSPDVFPFAEYVFTDISPGFFDKARDKLARWSGRVTFDRLDISRDPAAQGAAFAPGSFDLVVASLVLHATPDMAVSLSHVRSLLKPGGRLLMLESMHMAPLDLAYLGLPGWWLAEDAYRASGEPLVGQEVWHRALQDSGFTGIDGAVEDYPGHPERNVTAIWSTAVDDADTKPGPEPEPEPEPKQPTAGVDNETGGHLQRPARVAVCGFWEGGDDDDDEDDTQTREFAERVSREVGGRLSLKSSSSSPPPVQRLSEFQADAETYCIFVDGLRRSVFEDLTASRFEELKGMLVESAGVLWVSSHLAPAEAGLGKGLLRSLRHENPDKMMILLEGAVFDDNDDDKENRGQSARAAARIAVEHLIPDGPDPARRLLLRRDQDLVLKDGQIHVVRLAEMEAAREVFAEELMGAGAGVVVAKEERPLPQDEAVELTVSSTGDLDAVYFRRTPLLDTELADDDILVRVQAASLNFRDVLVLLGSIPWYAPGREGAGEVLRVGRNVRSVEPGDRVFFYTTDAESSFANFVRVPHHHATRVPSAMTVEEAASLPSAYYTALACLETLAGLRPGESLLVHSAAGAVGQVCIQLARHVGARIFATAGTPERREFLRQTYRLTDVFDSRTADFRDDILRATKGKGVDVIVNSLSGPLLQATWDLIADGGRFVEIGRVDFLANNRLAMRPFDRNATFMGLDISRRPPAERRRAMDRIVELLEQGVFRPLSPLTLVPISELPKALRMLQQGRIIGKAVVTVSPSDTVLVERRRRLGTPARASSSSSSSPSSLSSSSPPSSSWLSSEATYLITGGTGGIGRSLAAWLLRNGAGHVLLLGRSGATRPKVARLLEAYPGRLHAVACDVGQPSDLARALDGVASAGLPPVRGVIHGALYLRDALFSNTTFEDWQNITAPKVAAAWTLHKRLPDLDFFVSLSSMTGVFGTLGQPAYCAASAFLNSFARYRLARGLPASSLCLPLVEDIGYVAESLGDEDGWRRSLGLTLREEHIHVLVKSAIVAPSALYGADDGLGLSFCFAARDGVDGRAARFPWMNQNYSMAVSNGIAAAAAAASGATGRANMAQRGAGGGGSGGDGRVPRAVENRDVLSVLTQKVADITMMDHEELEQNTRLEDLGLDSLVAVELRNFIRREWSVELGLNQIVGGGTLASLMETIRSSQAEFAG</sequence>
<dbReference type="InterPro" id="IPR042104">
    <property type="entry name" value="PKS_dehydratase_sf"/>
</dbReference>
<dbReference type="PANTHER" id="PTHR43775:SF29">
    <property type="entry name" value="ASPERFURANONE POLYKETIDE SYNTHASE AFOG-RELATED"/>
    <property type="match status" value="1"/>
</dbReference>
<dbReference type="InterPro" id="IPR049552">
    <property type="entry name" value="PKS_DH_N"/>
</dbReference>
<dbReference type="Pfam" id="PF08240">
    <property type="entry name" value="ADH_N"/>
    <property type="match status" value="1"/>
</dbReference>
<dbReference type="SUPFAM" id="SSF50129">
    <property type="entry name" value="GroES-like"/>
    <property type="match status" value="1"/>
</dbReference>
<protein>
    <submittedName>
        <fullName evidence="13">Polyketide synthase</fullName>
    </submittedName>
</protein>
<dbReference type="SUPFAM" id="SSF47336">
    <property type="entry name" value="ACP-like"/>
    <property type="match status" value="1"/>
</dbReference>
<feature type="region of interest" description="N-terminal hotdog fold" evidence="8">
    <location>
        <begin position="1032"/>
        <end position="1179"/>
    </location>
</feature>
<keyword evidence="6" id="KW-0511">Multifunctional enzyme</keyword>
<dbReference type="Gene3D" id="3.40.366.10">
    <property type="entry name" value="Malonyl-Coenzyme A Acyl Carrier Protein, domain 2"/>
    <property type="match status" value="1"/>
</dbReference>